<dbReference type="PANTHER" id="PTHR47582">
    <property type="entry name" value="P450, PUTATIVE (EUROFUNG)-RELATED"/>
    <property type="match status" value="1"/>
</dbReference>
<evidence type="ECO:0000256" key="1">
    <source>
        <dbReference type="SAM" id="MobiDB-lite"/>
    </source>
</evidence>
<keyword evidence="4" id="KW-1185">Reference proteome</keyword>
<feature type="region of interest" description="Disordered" evidence="1">
    <location>
        <begin position="945"/>
        <end position="964"/>
    </location>
</feature>
<evidence type="ECO:0000259" key="2">
    <source>
        <dbReference type="Pfam" id="PF22893"/>
    </source>
</evidence>
<name>A0AAE0TWR2_9PEZI</name>
<reference evidence="3" key="2">
    <citation type="submission" date="2023-06" db="EMBL/GenBank/DDBJ databases">
        <authorList>
            <consortium name="Lawrence Berkeley National Laboratory"/>
            <person name="Haridas S."/>
            <person name="Hensen N."/>
            <person name="Bonometti L."/>
            <person name="Westerberg I."/>
            <person name="Brannstrom I.O."/>
            <person name="Guillou S."/>
            <person name="Cros-Aarteil S."/>
            <person name="Calhoun S."/>
            <person name="Kuo A."/>
            <person name="Mondo S."/>
            <person name="Pangilinan J."/>
            <person name="Riley R."/>
            <person name="Labutti K."/>
            <person name="Andreopoulos B."/>
            <person name="Lipzen A."/>
            <person name="Chen C."/>
            <person name="Yanf M."/>
            <person name="Daum C."/>
            <person name="Ng V."/>
            <person name="Clum A."/>
            <person name="Steindorff A."/>
            <person name="Ohm R."/>
            <person name="Martin F."/>
            <person name="Silar P."/>
            <person name="Natvig D."/>
            <person name="Lalanne C."/>
            <person name="Gautier V."/>
            <person name="Ament-Velasquez S.L."/>
            <person name="Kruys A."/>
            <person name="Hutchinson M.I."/>
            <person name="Powell A.J."/>
            <person name="Barry K."/>
            <person name="Miller A.N."/>
            <person name="Grigoriev I.V."/>
            <person name="Debuchy R."/>
            <person name="Gladieux P."/>
            <person name="Thoren M.H."/>
            <person name="Johannesson H."/>
        </authorList>
    </citation>
    <scope>NUCLEOTIDE SEQUENCE</scope>
    <source>
        <strain evidence="3">CBS 958.72</strain>
    </source>
</reference>
<reference evidence="3" key="1">
    <citation type="journal article" date="2023" name="Mol. Phylogenet. Evol.">
        <title>Genome-scale phylogeny and comparative genomics of the fungal order Sordariales.</title>
        <authorList>
            <person name="Hensen N."/>
            <person name="Bonometti L."/>
            <person name="Westerberg I."/>
            <person name="Brannstrom I.O."/>
            <person name="Guillou S."/>
            <person name="Cros-Aarteil S."/>
            <person name="Calhoun S."/>
            <person name="Haridas S."/>
            <person name="Kuo A."/>
            <person name="Mondo S."/>
            <person name="Pangilinan J."/>
            <person name="Riley R."/>
            <person name="LaButti K."/>
            <person name="Andreopoulos B."/>
            <person name="Lipzen A."/>
            <person name="Chen C."/>
            <person name="Yan M."/>
            <person name="Daum C."/>
            <person name="Ng V."/>
            <person name="Clum A."/>
            <person name="Steindorff A."/>
            <person name="Ohm R.A."/>
            <person name="Martin F."/>
            <person name="Silar P."/>
            <person name="Natvig D.O."/>
            <person name="Lalanne C."/>
            <person name="Gautier V."/>
            <person name="Ament-Velasquez S.L."/>
            <person name="Kruys A."/>
            <person name="Hutchinson M.I."/>
            <person name="Powell A.J."/>
            <person name="Barry K."/>
            <person name="Miller A.N."/>
            <person name="Grigoriev I.V."/>
            <person name="Debuchy R."/>
            <person name="Gladieux P."/>
            <person name="Hiltunen Thoren M."/>
            <person name="Johannesson H."/>
        </authorList>
    </citation>
    <scope>NUCLEOTIDE SEQUENCE</scope>
    <source>
        <strain evidence="3">CBS 958.72</strain>
    </source>
</reference>
<evidence type="ECO:0000313" key="4">
    <source>
        <dbReference type="Proteomes" id="UP001287356"/>
    </source>
</evidence>
<sequence length="964" mass="108859">MAPTLALALVGVFAVYFFLRALLRPTQDDKEPPAVETTIPFLGHILGMLTHQSNFHTHMRDAAGLPVYTLRMPWFGLYVVNSAPVITAVQRQFLTIAFPPIDAKAARHGMGGSKAALDVLATDMMADGSYLRTYDAAIHPAVTLGPGQLNRASVRVLAAATDDLQEQAPQTTGLLACKNRSPPRHAESVPFTRFGLESFQAREKVAAAFDAYYRAEAHLDPATSGLTKRRSQHNTEHGIPAADIGYFEIGSLFALLGSTLPAAFWMISAATSCRPWPQDVAGDNQPPSYTIDIARVRASCPVLRVRVRSISTSARVVLGDHLLDGRYLLKKGATVLVPVPCSTATQQPGARRSACLTTRGSCVEAKGSDTALRFDVQPVTNGADVPWSMPPPSTRPWRLPSRKLADIVGIVAEYRSPQPHTRTLTRRGRVEERQVILRLAQLVEGRAEYYFEQQHSEREERRVLVWRYMSRAVGLSRVVRREMVNCPRLRRNIWEAPGQKWMLVRDGHPEPGLMQYLGVFRLPLRTPPPHERFRKLGGRPSENISFRESHDVAYVRDKFPRSDGVLAETLGKSVTRRRQFFRYREAHHDRLAEGLERIDFGGDFGDNVEERDDGHTEIVQTAVVSSLAEHSKTQTDIDLRSGVIDEDAGSETGMSQTLQPRWLTSGQWRTYKSFSSDRQETLKILDVCSKSSTAWNQPREREEGKRLRRLIRQVLQGRLLDPFGEGQAQVQPLEEAPVRYLVESEAITMDDNGFHAPDEAAEEWTCCERVECVQFCERGNHSSRGIYRDEFREKQPLKFRDDMGRNFLLPFHLCYTWLGMEALIKKSFLYTDVVDPRSKRGITAAGPRRRDYSTQRLGSYGERRLDGHRANITAMAAENVTGNTDVRETTDGTGSTRRDSQSFSRLPAPPVLWNQQSTRGSRDCEWQYQRSWSSWRGREQRALSERLDEGREMDKKIQPFYPTD</sequence>
<dbReference type="AlphaFoldDB" id="A0AAE0TWR2"/>
<dbReference type="GO" id="GO:0016705">
    <property type="term" value="F:oxidoreductase activity, acting on paired donors, with incorporation or reduction of molecular oxygen"/>
    <property type="evidence" value="ECO:0007669"/>
    <property type="project" value="InterPro"/>
</dbReference>
<dbReference type="InterPro" id="IPR053007">
    <property type="entry name" value="CYP450_monoxygenase_sec-met"/>
</dbReference>
<comment type="caution">
    <text evidence="3">The sequence shown here is derived from an EMBL/GenBank/DDBJ whole genome shotgun (WGS) entry which is preliminary data.</text>
</comment>
<accession>A0AAE0TWR2</accession>
<feature type="domain" description="Ubiquitin-like" evidence="2">
    <location>
        <begin position="793"/>
        <end position="839"/>
    </location>
</feature>
<dbReference type="Pfam" id="PF22893">
    <property type="entry name" value="ULD_2"/>
    <property type="match status" value="1"/>
</dbReference>
<dbReference type="GO" id="GO:0020037">
    <property type="term" value="F:heme binding"/>
    <property type="evidence" value="ECO:0007669"/>
    <property type="project" value="InterPro"/>
</dbReference>
<organism evidence="3 4">
    <name type="scientific">Lasiosphaeria ovina</name>
    <dbReference type="NCBI Taxonomy" id="92902"/>
    <lineage>
        <taxon>Eukaryota</taxon>
        <taxon>Fungi</taxon>
        <taxon>Dikarya</taxon>
        <taxon>Ascomycota</taxon>
        <taxon>Pezizomycotina</taxon>
        <taxon>Sordariomycetes</taxon>
        <taxon>Sordariomycetidae</taxon>
        <taxon>Sordariales</taxon>
        <taxon>Lasiosphaeriaceae</taxon>
        <taxon>Lasiosphaeria</taxon>
    </lineage>
</organism>
<dbReference type="GO" id="GO:0004497">
    <property type="term" value="F:monooxygenase activity"/>
    <property type="evidence" value="ECO:0007669"/>
    <property type="project" value="InterPro"/>
</dbReference>
<evidence type="ECO:0000313" key="3">
    <source>
        <dbReference type="EMBL" id="KAK3382210.1"/>
    </source>
</evidence>
<dbReference type="Gene3D" id="1.10.630.10">
    <property type="entry name" value="Cytochrome P450"/>
    <property type="match status" value="1"/>
</dbReference>
<gene>
    <name evidence="3" type="ORF">B0T24DRAFT_586991</name>
</gene>
<feature type="region of interest" description="Disordered" evidence="1">
    <location>
        <begin position="883"/>
        <end position="919"/>
    </location>
</feature>
<dbReference type="PANTHER" id="PTHR47582:SF1">
    <property type="entry name" value="P450, PUTATIVE (EUROFUNG)-RELATED"/>
    <property type="match status" value="1"/>
</dbReference>
<feature type="compositionally biased region" description="Basic and acidic residues" evidence="1">
    <location>
        <begin position="945"/>
        <end position="957"/>
    </location>
</feature>
<dbReference type="EMBL" id="JAULSN010000001">
    <property type="protein sequence ID" value="KAK3382210.1"/>
    <property type="molecule type" value="Genomic_DNA"/>
</dbReference>
<dbReference type="Proteomes" id="UP001287356">
    <property type="component" value="Unassembled WGS sequence"/>
</dbReference>
<dbReference type="InterPro" id="IPR036396">
    <property type="entry name" value="Cyt_P450_sf"/>
</dbReference>
<dbReference type="InterPro" id="IPR054464">
    <property type="entry name" value="ULD_fung"/>
</dbReference>
<dbReference type="GO" id="GO:0005506">
    <property type="term" value="F:iron ion binding"/>
    <property type="evidence" value="ECO:0007669"/>
    <property type="project" value="InterPro"/>
</dbReference>
<proteinExistence type="predicted"/>
<protein>
    <recommendedName>
        <fullName evidence="2">Ubiquitin-like domain-containing protein</fullName>
    </recommendedName>
</protein>
<feature type="compositionally biased region" description="Basic and acidic residues" evidence="1">
    <location>
        <begin position="885"/>
        <end position="900"/>
    </location>
</feature>